<evidence type="ECO:0000256" key="3">
    <source>
        <dbReference type="ARBA" id="ARBA00022525"/>
    </source>
</evidence>
<keyword evidence="3" id="KW-0964">Secreted</keyword>
<dbReference type="Pfam" id="PF03022">
    <property type="entry name" value="MRJP"/>
    <property type="match status" value="1"/>
</dbReference>
<comment type="caution">
    <text evidence="6">The sequence shown here is derived from an EMBL/GenBank/DDBJ whole genome shotgun (WGS) entry which is preliminary data.</text>
</comment>
<evidence type="ECO:0000256" key="1">
    <source>
        <dbReference type="ARBA" id="ARBA00004613"/>
    </source>
</evidence>
<evidence type="ECO:0000256" key="2">
    <source>
        <dbReference type="ARBA" id="ARBA00009127"/>
    </source>
</evidence>
<dbReference type="Proteomes" id="UP000494165">
    <property type="component" value="Unassembled WGS sequence"/>
</dbReference>
<proteinExistence type="inferred from homology"/>
<sequence length="501" mass="56210">MAVFGERLFVSLDPYRGIPATLAWLPTSDPSNTPPKLAPFPSWNLHEKDNCDSIQSAKGVETDTDGRLWVLDDGRGRCPGKLWLFDLLNNDTIERVHHFPPLVNSDNGRQLCDIVLDKTQDDYLAYITEYYSENIIVYSRKTDKSWEARQLYLGRYGSKELYSVSVSELKNEGGSAAVKLIGEWTENNPYRIVIDSANVLYTAFFNRNYLSKWNISEPFREQWFYDENGTLGSNWPFTFAVDPNGNLWMSERNATGGETRHKLLKAAVGERTYSFSTSPVPPPALTTPSVTTSPRRIPVSKTAMSILTTASTRNSSVLPLATLSPTYANEETTEVIKSLQTPTRKTGTGQPAVADLEEDYHKSQSLITVLIWLLVCCFSCLVLSGTVILWLTLRMRRRQISMDNNRAEINVFPDFPVYEDVGPEMSNEEARPENPAEPLYAEVHPEPLTSAGKPSEPEYDEVGSTEPENNYDDVGPGIAFRPPKESLPYLEVLPGSGENRL</sequence>
<name>A0A8S1CBZ1_9INSE</name>
<dbReference type="EMBL" id="CADEPI010000027">
    <property type="protein sequence ID" value="CAB3366836.1"/>
    <property type="molecule type" value="Genomic_DNA"/>
</dbReference>
<evidence type="ECO:0000313" key="6">
    <source>
        <dbReference type="EMBL" id="CAB3366836.1"/>
    </source>
</evidence>
<feature type="region of interest" description="Disordered" evidence="4">
    <location>
        <begin position="423"/>
        <end position="501"/>
    </location>
</feature>
<organism evidence="6 7">
    <name type="scientific">Cloeon dipterum</name>
    <dbReference type="NCBI Taxonomy" id="197152"/>
    <lineage>
        <taxon>Eukaryota</taxon>
        <taxon>Metazoa</taxon>
        <taxon>Ecdysozoa</taxon>
        <taxon>Arthropoda</taxon>
        <taxon>Hexapoda</taxon>
        <taxon>Insecta</taxon>
        <taxon>Pterygota</taxon>
        <taxon>Palaeoptera</taxon>
        <taxon>Ephemeroptera</taxon>
        <taxon>Pisciforma</taxon>
        <taxon>Baetidae</taxon>
        <taxon>Cloeon</taxon>
    </lineage>
</organism>
<keyword evidence="5" id="KW-1133">Transmembrane helix</keyword>
<keyword evidence="5" id="KW-0472">Membrane</keyword>
<dbReference type="InterPro" id="IPR017996">
    <property type="entry name" value="MRJP/yellow-related"/>
</dbReference>
<feature type="transmembrane region" description="Helical" evidence="5">
    <location>
        <begin position="369"/>
        <end position="393"/>
    </location>
</feature>
<dbReference type="PANTHER" id="PTHR10009:SF18">
    <property type="entry name" value="PROTEIN YELLOW-LIKE PROTEIN"/>
    <property type="match status" value="1"/>
</dbReference>
<comment type="subcellular location">
    <subcellularLocation>
        <location evidence="1">Secreted</location>
    </subcellularLocation>
</comment>
<gene>
    <name evidence="6" type="ORF">CLODIP_2_CD13374</name>
</gene>
<accession>A0A8S1CBZ1</accession>
<comment type="similarity">
    <text evidence="2">Belongs to the major royal jelly protein family.</text>
</comment>
<dbReference type="OrthoDB" id="6624404at2759"/>
<evidence type="ECO:0000313" key="7">
    <source>
        <dbReference type="Proteomes" id="UP000494165"/>
    </source>
</evidence>
<dbReference type="AlphaFoldDB" id="A0A8S1CBZ1"/>
<evidence type="ECO:0008006" key="8">
    <source>
        <dbReference type="Google" id="ProtNLM"/>
    </source>
</evidence>
<reference evidence="6 7" key="1">
    <citation type="submission" date="2020-04" db="EMBL/GenBank/DDBJ databases">
        <authorList>
            <person name="Alioto T."/>
            <person name="Alioto T."/>
            <person name="Gomez Garrido J."/>
        </authorList>
    </citation>
    <scope>NUCLEOTIDE SEQUENCE [LARGE SCALE GENOMIC DNA]</scope>
</reference>
<evidence type="ECO:0000256" key="4">
    <source>
        <dbReference type="SAM" id="MobiDB-lite"/>
    </source>
</evidence>
<dbReference type="PANTHER" id="PTHR10009">
    <property type="entry name" value="PROTEIN YELLOW-RELATED"/>
    <property type="match status" value="1"/>
</dbReference>
<evidence type="ECO:0000256" key="5">
    <source>
        <dbReference type="SAM" id="Phobius"/>
    </source>
</evidence>
<dbReference type="SUPFAM" id="SSF101898">
    <property type="entry name" value="NHL repeat"/>
    <property type="match status" value="1"/>
</dbReference>
<dbReference type="GO" id="GO:0005576">
    <property type="term" value="C:extracellular region"/>
    <property type="evidence" value="ECO:0007669"/>
    <property type="project" value="UniProtKB-SubCell"/>
</dbReference>
<protein>
    <recommendedName>
        <fullName evidence="8">Major royal jelly protein</fullName>
    </recommendedName>
</protein>
<dbReference type="Gene3D" id="2.120.10.30">
    <property type="entry name" value="TolB, C-terminal domain"/>
    <property type="match status" value="2"/>
</dbReference>
<dbReference type="InterPro" id="IPR011042">
    <property type="entry name" value="6-blade_b-propeller_TolB-like"/>
</dbReference>
<keyword evidence="7" id="KW-1185">Reference proteome</keyword>
<keyword evidence="5" id="KW-0812">Transmembrane</keyword>
<feature type="region of interest" description="Disordered" evidence="4">
    <location>
        <begin position="274"/>
        <end position="294"/>
    </location>
</feature>